<name>Q97VI5_SACS2</name>
<accession>Q97VI5</accession>
<gene>
    <name evidence="1" type="primary">cutC-2</name>
    <name evidence="1" type="ordered locus">SSO10802</name>
</gene>
<protein>
    <submittedName>
        <fullName evidence="1">Carbon monoxide dehydrogenase, small chain. Carboxy-end (CutC-2)</fullName>
        <ecNumber evidence="1">1.2.7.4</ecNumber>
    </submittedName>
</protein>
<dbReference type="EMBL" id="AE006641">
    <property type="protein sequence ID" value="AAK42759.1"/>
    <property type="molecule type" value="Genomic_DNA"/>
</dbReference>
<keyword evidence="1" id="KW-0560">Oxidoreductase</keyword>
<dbReference type="EC" id="1.2.7.4" evidence="1"/>
<dbReference type="EnsemblBacteria" id="AAK42759">
    <property type="protein sequence ID" value="AAK42759"/>
    <property type="gene ID" value="SSO10802"/>
</dbReference>
<reference evidence="2" key="1">
    <citation type="journal article" date="2001" name="Proc. Natl. Acad. Sci. U.S.A.">
        <title>The complete genome of the crenarchaeon Sulfolobus solfataricus P2.</title>
        <authorList>
            <person name="She Q."/>
            <person name="Singh R.K."/>
            <person name="Confalonieri F."/>
            <person name="Zivanovic Y."/>
            <person name="Allard G."/>
            <person name="Awayez M.J."/>
            <person name="Chan-Weiher C.C.-Y."/>
            <person name="Clausen I.G."/>
            <person name="Curtis B.A."/>
            <person name="De Moors A."/>
            <person name="Erauso G."/>
            <person name="Fletcher C."/>
            <person name="Gordon P.M.K."/>
            <person name="Heikamp-de Jong I."/>
            <person name="Jeffries A.C."/>
            <person name="Kozera C.J."/>
            <person name="Medina N."/>
            <person name="Peng X."/>
            <person name="Thi-Ngoc H.P."/>
            <person name="Redder P."/>
            <person name="Schenk M.E."/>
            <person name="Theriault C."/>
            <person name="Tolstrup N."/>
            <person name="Charlebois R.L."/>
            <person name="Doolittle W.F."/>
            <person name="Duguet M."/>
            <person name="Gaasterland T."/>
            <person name="Garrett R.A."/>
            <person name="Ragan M.A."/>
            <person name="Sensen C.W."/>
            <person name="Van der Oost J."/>
        </authorList>
    </citation>
    <scope>NUCLEOTIDE SEQUENCE [LARGE SCALE GENOMIC DNA]</scope>
    <source>
        <strain evidence="2">ATCC 35092 / DSM 1617 / JCM 11322 / P2</strain>
    </source>
</reference>
<dbReference type="PIR" id="H90437">
    <property type="entry name" value="H90437"/>
</dbReference>
<dbReference type="HOGENOM" id="CLU_2911715_0_0_2"/>
<dbReference type="PaxDb" id="273057-SSO10802"/>
<dbReference type="KEGG" id="sso:SSO10802"/>
<organism evidence="1 2">
    <name type="scientific">Saccharolobus solfataricus (strain ATCC 35092 / DSM 1617 / JCM 11322 / P2)</name>
    <name type="common">Sulfolobus solfataricus</name>
    <dbReference type="NCBI Taxonomy" id="273057"/>
    <lineage>
        <taxon>Archaea</taxon>
        <taxon>Thermoproteota</taxon>
        <taxon>Thermoprotei</taxon>
        <taxon>Sulfolobales</taxon>
        <taxon>Sulfolobaceae</taxon>
        <taxon>Saccharolobus</taxon>
    </lineage>
</organism>
<evidence type="ECO:0000313" key="2">
    <source>
        <dbReference type="Proteomes" id="UP000001974"/>
    </source>
</evidence>
<dbReference type="AlphaFoldDB" id="Q97VI5"/>
<evidence type="ECO:0000313" key="1">
    <source>
        <dbReference type="EMBL" id="AAK42759.1"/>
    </source>
</evidence>
<sequence length="61" mass="7473">MISSTPTNVTVKSISNLLFRRIWIFFQQEICLHYHSRRTETTLKGEIFLKRLLNWMKLRIY</sequence>
<dbReference type="Proteomes" id="UP000001974">
    <property type="component" value="Chromosome"/>
</dbReference>
<proteinExistence type="predicted"/>
<keyword evidence="2" id="KW-1185">Reference proteome</keyword>
<dbReference type="GO" id="GO:0043885">
    <property type="term" value="F:anaerobic carbon-monoxide dehydrogenase activity"/>
    <property type="evidence" value="ECO:0007669"/>
    <property type="project" value="UniProtKB-EC"/>
</dbReference>
<dbReference type="InParanoid" id="Q97VI5"/>